<dbReference type="Proteomes" id="UP001431429">
    <property type="component" value="Unassembled WGS sequence"/>
</dbReference>
<protein>
    <submittedName>
        <fullName evidence="5">DUF4349 domain-containing protein</fullName>
    </submittedName>
</protein>
<keyword evidence="6" id="KW-1185">Reference proteome</keyword>
<feature type="region of interest" description="Disordered" evidence="1">
    <location>
        <begin position="21"/>
        <end position="56"/>
    </location>
</feature>
<reference evidence="5" key="1">
    <citation type="submission" date="2022-06" db="EMBL/GenBank/DDBJ databases">
        <title>Genome public.</title>
        <authorList>
            <person name="Sun Q."/>
        </authorList>
    </citation>
    <scope>NUCLEOTIDE SEQUENCE</scope>
    <source>
        <strain evidence="5">CWNU-1</strain>
    </source>
</reference>
<feature type="chain" id="PRO_5047056056" evidence="3">
    <location>
        <begin position="20"/>
        <end position="318"/>
    </location>
</feature>
<evidence type="ECO:0000313" key="5">
    <source>
        <dbReference type="EMBL" id="MCM2387072.1"/>
    </source>
</evidence>
<gene>
    <name evidence="5" type="ORF">NBG84_01870</name>
</gene>
<keyword evidence="2" id="KW-0812">Transmembrane</keyword>
<feature type="transmembrane region" description="Helical" evidence="2">
    <location>
        <begin position="255"/>
        <end position="277"/>
    </location>
</feature>
<comment type="caution">
    <text evidence="5">The sequence shown here is derived from an EMBL/GenBank/DDBJ whole genome shotgun (WGS) entry which is preliminary data.</text>
</comment>
<keyword evidence="2" id="KW-0472">Membrane</keyword>
<dbReference type="Pfam" id="PF14257">
    <property type="entry name" value="DUF4349"/>
    <property type="match status" value="1"/>
</dbReference>
<feature type="domain" description="DUF4349" evidence="4">
    <location>
        <begin position="70"/>
        <end position="278"/>
    </location>
</feature>
<evidence type="ECO:0000256" key="2">
    <source>
        <dbReference type="SAM" id="Phobius"/>
    </source>
</evidence>
<accession>A0ABT0UES5</accession>
<keyword evidence="3" id="KW-0732">Signal</keyword>
<sequence>MRTGRVFTVLLLTASLAVAGCGASDDGDSKSAASSAEKADMPRGAGAADSAVSEPGASKTEAAVKLAPSHIIRTAELQVRVKDSAKALVAARRTAERAGGHVAEESTERVGERQLDSRVVLRVPQEKYDQVLTTLAGSGELLSRTSNATDVTDQVVDVDSRIATQRASVTRVRVLMDKADKLADVVTLEGQLSTRQAELESLLARQASLKDRTTLATIELSLSETATAKDDEEGDPGFLDALEGGWDALVTSLRWTVVVLGAVAPFLALLGLLYALWRWAVRPRLRQRAIAAEPTPAPLPAYAPGGAAPTGEKGPDES</sequence>
<dbReference type="EMBL" id="JAMQAW010000002">
    <property type="protein sequence ID" value="MCM2387072.1"/>
    <property type="molecule type" value="Genomic_DNA"/>
</dbReference>
<dbReference type="PROSITE" id="PS51257">
    <property type="entry name" value="PROKAR_LIPOPROTEIN"/>
    <property type="match status" value="1"/>
</dbReference>
<feature type="signal peptide" evidence="3">
    <location>
        <begin position="1"/>
        <end position="19"/>
    </location>
</feature>
<dbReference type="RefSeq" id="WP_250917430.1">
    <property type="nucleotide sequence ID" value="NZ_JAMQAW010000002.1"/>
</dbReference>
<proteinExistence type="predicted"/>
<keyword evidence="2" id="KW-1133">Transmembrane helix</keyword>
<evidence type="ECO:0000313" key="6">
    <source>
        <dbReference type="Proteomes" id="UP001431429"/>
    </source>
</evidence>
<feature type="compositionally biased region" description="Low complexity" evidence="1">
    <location>
        <begin position="21"/>
        <end position="36"/>
    </location>
</feature>
<feature type="region of interest" description="Disordered" evidence="1">
    <location>
        <begin position="293"/>
        <end position="318"/>
    </location>
</feature>
<evidence type="ECO:0000259" key="4">
    <source>
        <dbReference type="Pfam" id="PF14257"/>
    </source>
</evidence>
<evidence type="ECO:0000256" key="1">
    <source>
        <dbReference type="SAM" id="MobiDB-lite"/>
    </source>
</evidence>
<evidence type="ECO:0000256" key="3">
    <source>
        <dbReference type="SAM" id="SignalP"/>
    </source>
</evidence>
<name>A0ABT0UES5_9ACTN</name>
<dbReference type="InterPro" id="IPR025645">
    <property type="entry name" value="DUF4349"/>
</dbReference>
<organism evidence="5 6">
    <name type="scientific">Streptomyces albipurpureus</name>
    <dbReference type="NCBI Taxonomy" id="2897419"/>
    <lineage>
        <taxon>Bacteria</taxon>
        <taxon>Bacillati</taxon>
        <taxon>Actinomycetota</taxon>
        <taxon>Actinomycetes</taxon>
        <taxon>Kitasatosporales</taxon>
        <taxon>Streptomycetaceae</taxon>
        <taxon>Streptomyces</taxon>
    </lineage>
</organism>